<protein>
    <submittedName>
        <fullName evidence="2">HNH endonuclease</fullName>
    </submittedName>
</protein>
<feature type="domain" description="HNH nuclease" evidence="1">
    <location>
        <begin position="116"/>
        <end position="160"/>
    </location>
</feature>
<comment type="caution">
    <text evidence="2">The sequence shown here is derived from an EMBL/GenBank/DDBJ whole genome shotgun (WGS) entry which is preliminary data.</text>
</comment>
<dbReference type="Gene3D" id="3.90.75.20">
    <property type="match status" value="1"/>
</dbReference>
<dbReference type="AlphaFoldDB" id="A0A3J5QU00"/>
<dbReference type="EMBL" id="RNUA01000011">
    <property type="protein sequence ID" value="MHS97311.1"/>
    <property type="molecule type" value="Genomic_DNA"/>
</dbReference>
<dbReference type="Pfam" id="PF13392">
    <property type="entry name" value="HNH_3"/>
    <property type="match status" value="1"/>
</dbReference>
<proteinExistence type="predicted"/>
<sequence>MARFIFTAQMKAWMRANYMLPLGALTIAFNHRFDTTCSNEAINGFRKRLGLTTGRTGCFLPGHAPANKGKRGLTKANRGSFGSGHRPHNAMRPGDEALTKDGYIKVKVAEPDKWELKHRLVWEQHNGEIPEGGVIRFIDNNRLNCVIENLMLVTTGENAVINRWYSGAAPEHKYTVLALARIKSVIAKKQGSTDN</sequence>
<name>A0A3J5QU00_SALER</name>
<organism evidence="2">
    <name type="scientific">Salmonella enterica</name>
    <name type="common">Salmonella choleraesuis</name>
    <dbReference type="NCBI Taxonomy" id="28901"/>
    <lineage>
        <taxon>Bacteria</taxon>
        <taxon>Pseudomonadati</taxon>
        <taxon>Pseudomonadota</taxon>
        <taxon>Gammaproteobacteria</taxon>
        <taxon>Enterobacterales</taxon>
        <taxon>Enterobacteriaceae</taxon>
        <taxon>Salmonella</taxon>
    </lineage>
</organism>
<dbReference type="SUPFAM" id="SSF54060">
    <property type="entry name" value="His-Me finger endonucleases"/>
    <property type="match status" value="1"/>
</dbReference>
<keyword evidence="2" id="KW-0255">Endonuclease</keyword>
<keyword evidence="2" id="KW-0540">Nuclease</keyword>
<evidence type="ECO:0000259" key="1">
    <source>
        <dbReference type="Pfam" id="PF13392"/>
    </source>
</evidence>
<gene>
    <name evidence="2" type="ORF">EEN88_05375</name>
</gene>
<dbReference type="InterPro" id="IPR003615">
    <property type="entry name" value="HNH_nuc"/>
</dbReference>
<dbReference type="Proteomes" id="UP000839513">
    <property type="component" value="Unassembled WGS sequence"/>
</dbReference>
<dbReference type="InterPro" id="IPR044925">
    <property type="entry name" value="His-Me_finger_sf"/>
</dbReference>
<dbReference type="GO" id="GO:0004519">
    <property type="term" value="F:endonuclease activity"/>
    <property type="evidence" value="ECO:0007669"/>
    <property type="project" value="UniProtKB-KW"/>
</dbReference>
<accession>A0A3J5QU00</accession>
<reference evidence="2" key="1">
    <citation type="submission" date="2018-11" db="EMBL/GenBank/DDBJ databases">
        <authorList>
            <consortium name="PulseNet: The National Subtyping Network for Foodborne Disease Surveillance"/>
            <person name="Tarr C.L."/>
            <person name="Trees E."/>
            <person name="Katz L.S."/>
            <person name="Carleton-Romer H.A."/>
            <person name="Stroika S."/>
            <person name="Kucerova Z."/>
            <person name="Roache K.F."/>
            <person name="Sabol A.L."/>
            <person name="Besser J."/>
            <person name="Gerner-Smidt P."/>
        </authorList>
    </citation>
    <scope>NUCLEOTIDE SEQUENCE [LARGE SCALE GENOMIC DNA]</scope>
    <source>
        <strain evidence="2">PNUSAS059687</strain>
    </source>
</reference>
<keyword evidence="2" id="KW-0378">Hydrolase</keyword>
<evidence type="ECO:0000313" key="2">
    <source>
        <dbReference type="EMBL" id="MHS97311.1"/>
    </source>
</evidence>